<dbReference type="SMART" id="SM00028">
    <property type="entry name" value="TPR"/>
    <property type="match status" value="3"/>
</dbReference>
<keyword evidence="1" id="KW-0802">TPR repeat</keyword>
<proteinExistence type="predicted"/>
<evidence type="ECO:0008006" key="4">
    <source>
        <dbReference type="Google" id="ProtNLM"/>
    </source>
</evidence>
<dbReference type="AlphaFoldDB" id="A0A953LZX5"/>
<dbReference type="InterPro" id="IPR011990">
    <property type="entry name" value="TPR-like_helical_dom_sf"/>
</dbReference>
<name>A0A953LZX5_9BACT</name>
<dbReference type="Gene3D" id="1.25.40.10">
    <property type="entry name" value="Tetratricopeptide repeat domain"/>
    <property type="match status" value="1"/>
</dbReference>
<reference evidence="2" key="2">
    <citation type="submission" date="2021-08" db="EMBL/GenBank/DDBJ databases">
        <authorList>
            <person name="Dalcin Martins P."/>
        </authorList>
    </citation>
    <scope>NUCLEOTIDE SEQUENCE</scope>
    <source>
        <strain evidence="2">MAG_39</strain>
    </source>
</reference>
<dbReference type="Pfam" id="PF14559">
    <property type="entry name" value="TPR_19"/>
    <property type="match status" value="1"/>
</dbReference>
<feature type="repeat" description="TPR" evidence="1">
    <location>
        <begin position="74"/>
        <end position="107"/>
    </location>
</feature>
<evidence type="ECO:0000256" key="1">
    <source>
        <dbReference type="PROSITE-ProRule" id="PRU00339"/>
    </source>
</evidence>
<evidence type="ECO:0000313" key="3">
    <source>
        <dbReference type="Proteomes" id="UP000705867"/>
    </source>
</evidence>
<evidence type="ECO:0000313" key="2">
    <source>
        <dbReference type="EMBL" id="MBZ0156154.1"/>
    </source>
</evidence>
<dbReference type="InterPro" id="IPR019734">
    <property type="entry name" value="TPR_rpt"/>
</dbReference>
<dbReference type="EMBL" id="JAIOIV010000066">
    <property type="protein sequence ID" value="MBZ0156154.1"/>
    <property type="molecule type" value="Genomic_DNA"/>
</dbReference>
<reference evidence="2" key="1">
    <citation type="journal article" date="2021" name="bioRxiv">
        <title>Unraveling nitrogen, sulfur and carbon metabolic pathways and microbial community transcriptional responses to substrate deprivation and toxicity stresses in a bioreactor mimicking anoxic brackish coastal sediment conditions.</title>
        <authorList>
            <person name="Martins P.D."/>
            <person name="Echeveste M.J."/>
            <person name="Arshad A."/>
            <person name="Kurth J."/>
            <person name="Ouboter H."/>
            <person name="Jetten M.S.M."/>
            <person name="Welte C.U."/>
        </authorList>
    </citation>
    <scope>NUCLEOTIDE SEQUENCE</scope>
    <source>
        <strain evidence="2">MAG_39</strain>
    </source>
</reference>
<protein>
    <recommendedName>
        <fullName evidence="4">Tetratricopeptide repeat protein</fullName>
    </recommendedName>
</protein>
<dbReference type="Proteomes" id="UP000705867">
    <property type="component" value="Unassembled WGS sequence"/>
</dbReference>
<dbReference type="PROSITE" id="PS50005">
    <property type="entry name" value="TPR"/>
    <property type="match status" value="1"/>
</dbReference>
<sequence length="147" mass="16696">MHDPEAHKLFIKGLTAFNQGKMLSALAHFEKADSIERSPLTTSYLALCIASQRGQIRKAISLCEEAIQADPETPAHYLNLGKVYLLGHNKEEAIRVFREGLKYEVNQMIIDELVKLETRKPPVIRFLARDNPLNKYLGILLKKLGLR</sequence>
<gene>
    <name evidence="2" type="ORF">K8I29_08055</name>
</gene>
<organism evidence="2 3">
    <name type="scientific">Candidatus Nitrobium versatile</name>
    <dbReference type="NCBI Taxonomy" id="2884831"/>
    <lineage>
        <taxon>Bacteria</taxon>
        <taxon>Pseudomonadati</taxon>
        <taxon>Nitrospirota</taxon>
        <taxon>Nitrospiria</taxon>
        <taxon>Nitrospirales</taxon>
        <taxon>Nitrospiraceae</taxon>
        <taxon>Candidatus Nitrobium</taxon>
    </lineage>
</organism>
<dbReference type="SUPFAM" id="SSF48452">
    <property type="entry name" value="TPR-like"/>
    <property type="match status" value="1"/>
</dbReference>
<accession>A0A953LZX5</accession>
<comment type="caution">
    <text evidence="2">The sequence shown here is derived from an EMBL/GenBank/DDBJ whole genome shotgun (WGS) entry which is preliminary data.</text>
</comment>